<gene>
    <name evidence="1" type="ORF">G2W53_033123</name>
</gene>
<dbReference type="AlphaFoldDB" id="A0A834T1M5"/>
<name>A0A834T1M5_9FABA</name>
<comment type="caution">
    <text evidence="1">The sequence shown here is derived from an EMBL/GenBank/DDBJ whole genome shotgun (WGS) entry which is preliminary data.</text>
</comment>
<dbReference type="Gene3D" id="1.10.287.110">
    <property type="entry name" value="DnaJ domain"/>
    <property type="match status" value="1"/>
</dbReference>
<protein>
    <submittedName>
        <fullName evidence="1">Auxilin-related protein 1</fullName>
    </submittedName>
</protein>
<sequence>MPALSLLGGESGVLELPDDFKDDRFASAISSSPSSISPQRRQKQWLICSNATFKLRIAKTADIQIKQWAAGNESNMRALLSTLQYVLWAECGWQPVSLTDMITSVSVKKVYRKATLCIHPDKVQQKDASLEQSHLRMPSID</sequence>
<dbReference type="GO" id="GO:0072318">
    <property type="term" value="P:clathrin coat disassembly"/>
    <property type="evidence" value="ECO:0007669"/>
    <property type="project" value="TreeGrafter"/>
</dbReference>
<dbReference type="Proteomes" id="UP000634136">
    <property type="component" value="Unassembled WGS sequence"/>
</dbReference>
<dbReference type="InterPro" id="IPR036869">
    <property type="entry name" value="J_dom_sf"/>
</dbReference>
<evidence type="ECO:0000313" key="2">
    <source>
        <dbReference type="Proteomes" id="UP000634136"/>
    </source>
</evidence>
<reference evidence="1" key="1">
    <citation type="submission" date="2020-09" db="EMBL/GenBank/DDBJ databases">
        <title>Genome-Enabled Discovery of Anthraquinone Biosynthesis in Senna tora.</title>
        <authorList>
            <person name="Kang S.-H."/>
            <person name="Pandey R.P."/>
            <person name="Lee C.-M."/>
            <person name="Sim J.-S."/>
            <person name="Jeong J.-T."/>
            <person name="Choi B.-S."/>
            <person name="Jung M."/>
            <person name="Ginzburg D."/>
            <person name="Zhao K."/>
            <person name="Won S.Y."/>
            <person name="Oh T.-J."/>
            <person name="Yu Y."/>
            <person name="Kim N.-H."/>
            <person name="Lee O.R."/>
            <person name="Lee T.-H."/>
            <person name="Bashyal P."/>
            <person name="Kim T.-S."/>
            <person name="Lee W.-H."/>
            <person name="Kawkins C."/>
            <person name="Kim C.-K."/>
            <person name="Kim J.S."/>
            <person name="Ahn B.O."/>
            <person name="Rhee S.Y."/>
            <person name="Sohng J.K."/>
        </authorList>
    </citation>
    <scope>NUCLEOTIDE SEQUENCE</scope>
    <source>
        <tissue evidence="1">Leaf</tissue>
    </source>
</reference>
<keyword evidence="2" id="KW-1185">Reference proteome</keyword>
<proteinExistence type="predicted"/>
<dbReference type="GO" id="GO:0005737">
    <property type="term" value="C:cytoplasm"/>
    <property type="evidence" value="ECO:0007669"/>
    <property type="project" value="TreeGrafter"/>
</dbReference>
<accession>A0A834T1M5</accession>
<dbReference type="GO" id="GO:0030276">
    <property type="term" value="F:clathrin binding"/>
    <property type="evidence" value="ECO:0007669"/>
    <property type="project" value="TreeGrafter"/>
</dbReference>
<dbReference type="PANTHER" id="PTHR23172">
    <property type="entry name" value="AUXILIN/CYCLIN G-ASSOCIATED KINASE-RELATED"/>
    <property type="match status" value="1"/>
</dbReference>
<dbReference type="OrthoDB" id="1717591at2759"/>
<dbReference type="SUPFAM" id="SSF46565">
    <property type="entry name" value="Chaperone J-domain"/>
    <property type="match status" value="1"/>
</dbReference>
<dbReference type="PANTHER" id="PTHR23172:SF68">
    <property type="entry name" value="DNAJ DOMAIN PROTEIN"/>
    <property type="match status" value="1"/>
</dbReference>
<dbReference type="GO" id="GO:0031982">
    <property type="term" value="C:vesicle"/>
    <property type="evidence" value="ECO:0007669"/>
    <property type="project" value="TreeGrafter"/>
</dbReference>
<organism evidence="1 2">
    <name type="scientific">Senna tora</name>
    <dbReference type="NCBI Taxonomy" id="362788"/>
    <lineage>
        <taxon>Eukaryota</taxon>
        <taxon>Viridiplantae</taxon>
        <taxon>Streptophyta</taxon>
        <taxon>Embryophyta</taxon>
        <taxon>Tracheophyta</taxon>
        <taxon>Spermatophyta</taxon>
        <taxon>Magnoliopsida</taxon>
        <taxon>eudicotyledons</taxon>
        <taxon>Gunneridae</taxon>
        <taxon>Pentapetalae</taxon>
        <taxon>rosids</taxon>
        <taxon>fabids</taxon>
        <taxon>Fabales</taxon>
        <taxon>Fabaceae</taxon>
        <taxon>Caesalpinioideae</taxon>
        <taxon>Cassia clade</taxon>
        <taxon>Senna</taxon>
    </lineage>
</organism>
<dbReference type="EMBL" id="JAAIUW010000010">
    <property type="protein sequence ID" value="KAF7812147.1"/>
    <property type="molecule type" value="Genomic_DNA"/>
</dbReference>
<dbReference type="GO" id="GO:0072583">
    <property type="term" value="P:clathrin-dependent endocytosis"/>
    <property type="evidence" value="ECO:0007669"/>
    <property type="project" value="TreeGrafter"/>
</dbReference>
<evidence type="ECO:0000313" key="1">
    <source>
        <dbReference type="EMBL" id="KAF7812147.1"/>
    </source>
</evidence>